<sequence length="299" mass="34038">MEKPAIIDHLFSDFLKEHKVQVDILREDLLHPQISGNKYWKLKYFIKEAQEKNYNTLISFGGAYSNHIHALAYTGKKFGFKTIGIIRGEELAAKERNPTLYDAEQYGMKLDFISRKDYKMRFDTKFLDTIKKKHPNSLIIPEGGAGDTGEKGVVDMIGRIQNISQYNYILVCSGTSTTAIGIAKAVKDSETKVITVPALNLRQTLLNVNDRLVKYGIDPLISWQEYTFGGYGKFPDELRSFCKDFQKEYNILPDPVYTSKGLYGLLDKISQGYFKKGTKILFVHTGGLQGWRGYNKLSD</sequence>
<dbReference type="InterPro" id="IPR036052">
    <property type="entry name" value="TrpB-like_PALP_sf"/>
</dbReference>
<dbReference type="Proteomes" id="UP000298616">
    <property type="component" value="Chromosome"/>
</dbReference>
<dbReference type="SUPFAM" id="SSF53686">
    <property type="entry name" value="Tryptophan synthase beta subunit-like PLP-dependent enzymes"/>
    <property type="match status" value="1"/>
</dbReference>
<evidence type="ECO:0000256" key="5">
    <source>
        <dbReference type="PIRSR" id="PIRSR006278-2"/>
    </source>
</evidence>
<dbReference type="PIRSF" id="PIRSF006278">
    <property type="entry name" value="ACCD_DCysDesulf"/>
    <property type="match status" value="1"/>
</dbReference>
<keyword evidence="8" id="KW-1185">Reference proteome</keyword>
<evidence type="ECO:0000259" key="6">
    <source>
        <dbReference type="Pfam" id="PF00291"/>
    </source>
</evidence>
<evidence type="ECO:0000256" key="1">
    <source>
        <dbReference type="ARBA" id="ARBA00001933"/>
    </source>
</evidence>
<dbReference type="KEGG" id="fpf:DCC35_01920"/>
<name>A0A4D7JQ51_9BACT</name>
<dbReference type="Pfam" id="PF00291">
    <property type="entry name" value="PALP"/>
    <property type="match status" value="1"/>
</dbReference>
<dbReference type="EMBL" id="CP028923">
    <property type="protein sequence ID" value="QCK13596.1"/>
    <property type="molecule type" value="Genomic_DNA"/>
</dbReference>
<dbReference type="OrthoDB" id="9801249at2"/>
<dbReference type="PANTHER" id="PTHR43780">
    <property type="entry name" value="1-AMINOCYCLOPROPANE-1-CARBOXYLATE DEAMINASE-RELATED"/>
    <property type="match status" value="1"/>
</dbReference>
<dbReference type="Gene3D" id="3.40.50.1100">
    <property type="match status" value="2"/>
</dbReference>
<gene>
    <name evidence="7" type="ORF">DCC35_01920</name>
</gene>
<keyword evidence="3 5" id="KW-0663">Pyridoxal phosphate</keyword>
<evidence type="ECO:0000313" key="8">
    <source>
        <dbReference type="Proteomes" id="UP000298616"/>
    </source>
</evidence>
<dbReference type="RefSeq" id="WP_137089193.1">
    <property type="nucleotide sequence ID" value="NZ_CP028923.1"/>
</dbReference>
<evidence type="ECO:0000256" key="3">
    <source>
        <dbReference type="ARBA" id="ARBA00022898"/>
    </source>
</evidence>
<protein>
    <submittedName>
        <fullName evidence="7">1-aminocyclopropane-1-carboxylate deaminase</fullName>
    </submittedName>
</protein>
<feature type="active site" description="Nucleophile" evidence="4">
    <location>
        <position position="65"/>
    </location>
</feature>
<dbReference type="PANTHER" id="PTHR43780:SF2">
    <property type="entry name" value="1-AMINOCYCLOPROPANE-1-CARBOXYLATE DEAMINASE-RELATED"/>
    <property type="match status" value="1"/>
</dbReference>
<dbReference type="GO" id="GO:0019148">
    <property type="term" value="F:D-cysteine desulfhydrase activity"/>
    <property type="evidence" value="ECO:0007669"/>
    <property type="project" value="TreeGrafter"/>
</dbReference>
<feature type="modified residue" description="N6-(pyridoxal phosphate)lysine" evidence="5">
    <location>
        <position position="38"/>
    </location>
</feature>
<dbReference type="AlphaFoldDB" id="A0A4D7JQ51"/>
<dbReference type="InterPro" id="IPR001926">
    <property type="entry name" value="TrpB-like_PALP"/>
</dbReference>
<comment type="cofactor">
    <cofactor evidence="1">
        <name>pyridoxal 5'-phosphate</name>
        <dbReference type="ChEBI" id="CHEBI:597326"/>
    </cofactor>
</comment>
<comment type="similarity">
    <text evidence="2">Belongs to the ACC deaminase/D-cysteine desulfhydrase family.</text>
</comment>
<reference evidence="7 8" key="1">
    <citation type="submission" date="2018-04" db="EMBL/GenBank/DDBJ databases">
        <title>Complete genome uncultured novel isolate.</title>
        <authorList>
            <person name="Merlino G."/>
        </authorList>
    </citation>
    <scope>NUCLEOTIDE SEQUENCE [LARGE SCALE GENOMIC DNA]</scope>
    <source>
        <strain evidence="8">R1DC9</strain>
    </source>
</reference>
<feature type="domain" description="Tryptophan synthase beta chain-like PALP" evidence="6">
    <location>
        <begin position="16"/>
        <end position="286"/>
    </location>
</feature>
<proteinExistence type="inferred from homology"/>
<evidence type="ECO:0000256" key="2">
    <source>
        <dbReference type="ARBA" id="ARBA00008639"/>
    </source>
</evidence>
<evidence type="ECO:0000256" key="4">
    <source>
        <dbReference type="PIRSR" id="PIRSR006278-1"/>
    </source>
</evidence>
<organism evidence="7 8">
    <name type="scientific">Mangrovivirga cuniculi</name>
    <dbReference type="NCBI Taxonomy" id="2715131"/>
    <lineage>
        <taxon>Bacteria</taxon>
        <taxon>Pseudomonadati</taxon>
        <taxon>Bacteroidota</taxon>
        <taxon>Cytophagia</taxon>
        <taxon>Cytophagales</taxon>
        <taxon>Mangrovivirgaceae</taxon>
        <taxon>Mangrovivirga</taxon>
    </lineage>
</organism>
<accession>A0A4D7JQ51</accession>
<dbReference type="InterPro" id="IPR027278">
    <property type="entry name" value="ACCD_DCysDesulf"/>
</dbReference>
<evidence type="ECO:0000313" key="7">
    <source>
        <dbReference type="EMBL" id="QCK13596.1"/>
    </source>
</evidence>